<dbReference type="EMBL" id="FONW01000009">
    <property type="protein sequence ID" value="SFF55736.1"/>
    <property type="molecule type" value="Genomic_DNA"/>
</dbReference>
<evidence type="ECO:0000313" key="2">
    <source>
        <dbReference type="EMBL" id="SFF55736.1"/>
    </source>
</evidence>
<evidence type="ECO:0008006" key="4">
    <source>
        <dbReference type="Google" id="ProtNLM"/>
    </source>
</evidence>
<organism evidence="2 3">
    <name type="scientific">Sunxiuqinia elliptica</name>
    <dbReference type="NCBI Taxonomy" id="655355"/>
    <lineage>
        <taxon>Bacteria</taxon>
        <taxon>Pseudomonadati</taxon>
        <taxon>Bacteroidota</taxon>
        <taxon>Bacteroidia</taxon>
        <taxon>Marinilabiliales</taxon>
        <taxon>Prolixibacteraceae</taxon>
        <taxon>Sunxiuqinia</taxon>
    </lineage>
</organism>
<evidence type="ECO:0000313" key="3">
    <source>
        <dbReference type="Proteomes" id="UP000198964"/>
    </source>
</evidence>
<feature type="signal peptide" evidence="1">
    <location>
        <begin position="1"/>
        <end position="17"/>
    </location>
</feature>
<name>A0A1I2JSF6_9BACT</name>
<proteinExistence type="predicted"/>
<accession>A0A1I2JSF6</accession>
<gene>
    <name evidence="2" type="ORF">SAMN05216283_10963</name>
</gene>
<keyword evidence="3" id="KW-1185">Reference proteome</keyword>
<sequence length="188" mass="21592">MKSYVIILLALFLVACSDDPLDKEFEQYTGRYTIVSYKSDIAVDLNNDKSSSNELTDEITSFSFVDLEVRPLENSTNSAQLLSFFFPKTWLSSDAEAGGSEGWANHISYGFWTTYHYENNSFVLKDKSYLEQGSNGREDVSRTVTINSDLEVVDPDHLKLLISKEYYDFKTGSWIMLDIEIVYERMVF</sequence>
<dbReference type="STRING" id="655355.SAMN05216283_10963"/>
<dbReference type="PROSITE" id="PS51257">
    <property type="entry name" value="PROKAR_LIPOPROTEIN"/>
    <property type="match status" value="1"/>
</dbReference>
<keyword evidence="1" id="KW-0732">Signal</keyword>
<evidence type="ECO:0000256" key="1">
    <source>
        <dbReference type="SAM" id="SignalP"/>
    </source>
</evidence>
<reference evidence="2 3" key="1">
    <citation type="submission" date="2016-10" db="EMBL/GenBank/DDBJ databases">
        <authorList>
            <person name="de Groot N.N."/>
        </authorList>
    </citation>
    <scope>NUCLEOTIDE SEQUENCE [LARGE SCALE GENOMIC DNA]</scope>
    <source>
        <strain evidence="2 3">CGMCC 1.9156</strain>
    </source>
</reference>
<protein>
    <recommendedName>
        <fullName evidence="4">Lipid-binding hydrolase</fullName>
    </recommendedName>
</protein>
<dbReference type="Proteomes" id="UP000198964">
    <property type="component" value="Unassembled WGS sequence"/>
</dbReference>
<dbReference type="AlphaFoldDB" id="A0A1I2JSF6"/>
<feature type="chain" id="PRO_5011733147" description="Lipid-binding hydrolase" evidence="1">
    <location>
        <begin position="18"/>
        <end position="188"/>
    </location>
</feature>